<dbReference type="EMBL" id="VLNY01000005">
    <property type="protein sequence ID" value="KAA0022518.1"/>
    <property type="molecule type" value="Genomic_DNA"/>
</dbReference>
<feature type="domain" description="Serine aminopeptidase S33" evidence="1">
    <location>
        <begin position="21"/>
        <end position="130"/>
    </location>
</feature>
<evidence type="ECO:0000313" key="3">
    <source>
        <dbReference type="Proteomes" id="UP000322244"/>
    </source>
</evidence>
<dbReference type="PANTHER" id="PTHR11614">
    <property type="entry name" value="PHOSPHOLIPASE-RELATED"/>
    <property type="match status" value="1"/>
</dbReference>
<dbReference type="GO" id="GO:0016787">
    <property type="term" value="F:hydrolase activity"/>
    <property type="evidence" value="ECO:0007669"/>
    <property type="project" value="UniProtKB-KW"/>
</dbReference>
<dbReference type="OrthoDB" id="9806902at2"/>
<keyword evidence="3" id="KW-1185">Reference proteome</keyword>
<gene>
    <name evidence="2" type="ORF">FOY51_12505</name>
</gene>
<dbReference type="SUPFAM" id="SSF53474">
    <property type="entry name" value="alpha/beta-Hydrolases"/>
    <property type="match status" value="1"/>
</dbReference>
<reference evidence="2 3" key="1">
    <citation type="submission" date="2019-07" db="EMBL/GenBank/DDBJ databases">
        <title>Rhodococcus cavernicolus sp. nov., isolated from a cave.</title>
        <authorList>
            <person name="Lee S.D."/>
        </authorList>
    </citation>
    <scope>NUCLEOTIDE SEQUENCE [LARGE SCALE GENOMIC DNA]</scope>
    <source>
        <strain evidence="2 3">C1-24</strain>
    </source>
</reference>
<dbReference type="AlphaFoldDB" id="A0A5A7S8N4"/>
<dbReference type="RefSeq" id="WP_149430574.1">
    <property type="nucleotide sequence ID" value="NZ_VLNY01000005.1"/>
</dbReference>
<protein>
    <submittedName>
        <fullName evidence="2">Alpha/beta hydrolase</fullName>
    </submittedName>
</protein>
<evidence type="ECO:0000313" key="2">
    <source>
        <dbReference type="EMBL" id="KAA0022518.1"/>
    </source>
</evidence>
<dbReference type="InterPro" id="IPR051044">
    <property type="entry name" value="MAG_DAG_Lipase"/>
</dbReference>
<dbReference type="InterPro" id="IPR029058">
    <property type="entry name" value="AB_hydrolase_fold"/>
</dbReference>
<dbReference type="Pfam" id="PF12146">
    <property type="entry name" value="Hydrolase_4"/>
    <property type="match status" value="1"/>
</dbReference>
<accession>A0A5A7S8N4</accession>
<sequence>MPFFDGASGQVHYRRWPGENPQVGLIFLHGRGQHSGHYHRFARALLVRGIESWALDHIGHGLSEGELDNVSQIDQLGAHALQLADIAEADRPGLPFAVMGHSLGAVTTLAAVHKQPTRFGAVVLCGTPKSVRTRSLDVPAAPALVVHGVDDRLAPVDVVREWVAGHQGVDLREFADMGHNLLHEPGYATVTDVIADFLLDTMGNR</sequence>
<comment type="caution">
    <text evidence="2">The sequence shown here is derived from an EMBL/GenBank/DDBJ whole genome shotgun (WGS) entry which is preliminary data.</text>
</comment>
<dbReference type="Gene3D" id="3.40.50.1820">
    <property type="entry name" value="alpha/beta hydrolase"/>
    <property type="match status" value="2"/>
</dbReference>
<dbReference type="Proteomes" id="UP000322244">
    <property type="component" value="Unassembled WGS sequence"/>
</dbReference>
<evidence type="ECO:0000259" key="1">
    <source>
        <dbReference type="Pfam" id="PF12146"/>
    </source>
</evidence>
<keyword evidence="2" id="KW-0378">Hydrolase</keyword>
<organism evidence="2 3">
    <name type="scientific">Antrihabitans cavernicola</name>
    <dbReference type="NCBI Taxonomy" id="2495913"/>
    <lineage>
        <taxon>Bacteria</taxon>
        <taxon>Bacillati</taxon>
        <taxon>Actinomycetota</taxon>
        <taxon>Actinomycetes</taxon>
        <taxon>Mycobacteriales</taxon>
        <taxon>Nocardiaceae</taxon>
        <taxon>Antrihabitans</taxon>
    </lineage>
</organism>
<name>A0A5A7S8N4_9NOCA</name>
<proteinExistence type="predicted"/>
<dbReference type="InterPro" id="IPR022742">
    <property type="entry name" value="Hydrolase_4"/>
</dbReference>